<evidence type="ECO:0000259" key="2">
    <source>
        <dbReference type="PROSITE" id="PS50158"/>
    </source>
</evidence>
<proteinExistence type="predicted"/>
<dbReference type="InterPro" id="IPR001878">
    <property type="entry name" value="Znf_CCHC"/>
</dbReference>
<reference evidence="3 4" key="1">
    <citation type="submission" date="2019-01" db="EMBL/GenBank/DDBJ databases">
        <title>Sequencing of cultivated peanut Arachis hypogaea provides insights into genome evolution and oil improvement.</title>
        <authorList>
            <person name="Chen X."/>
        </authorList>
    </citation>
    <scope>NUCLEOTIDE SEQUENCE [LARGE SCALE GENOMIC DNA]</scope>
    <source>
        <strain evidence="4">cv. Fuhuasheng</strain>
        <tissue evidence="3">Leaves</tissue>
    </source>
</reference>
<dbReference type="EMBL" id="SDMP01000020">
    <property type="protein sequence ID" value="RYQ83318.1"/>
    <property type="molecule type" value="Genomic_DNA"/>
</dbReference>
<keyword evidence="1" id="KW-0862">Zinc</keyword>
<dbReference type="PROSITE" id="PS50158">
    <property type="entry name" value="ZF_CCHC"/>
    <property type="match status" value="1"/>
</dbReference>
<dbReference type="AlphaFoldDB" id="A0A444X0V5"/>
<dbReference type="Proteomes" id="UP000289738">
    <property type="component" value="Chromosome B10"/>
</dbReference>
<evidence type="ECO:0000256" key="1">
    <source>
        <dbReference type="PROSITE-ProRule" id="PRU00047"/>
    </source>
</evidence>
<name>A0A444X0V5_ARAHY</name>
<evidence type="ECO:0000313" key="3">
    <source>
        <dbReference type="EMBL" id="RYQ83318.1"/>
    </source>
</evidence>
<protein>
    <recommendedName>
        <fullName evidence="2">CCHC-type domain-containing protein</fullName>
    </recommendedName>
</protein>
<keyword evidence="4" id="KW-1185">Reference proteome</keyword>
<comment type="caution">
    <text evidence="3">The sequence shown here is derived from an EMBL/GenBank/DDBJ whole genome shotgun (WGS) entry which is preliminary data.</text>
</comment>
<feature type="domain" description="CCHC-type" evidence="2">
    <location>
        <begin position="116"/>
        <end position="131"/>
    </location>
</feature>
<keyword evidence="1" id="KW-0863">Zinc-finger</keyword>
<dbReference type="Gene3D" id="4.10.60.10">
    <property type="entry name" value="Zinc finger, CCHC-type"/>
    <property type="match status" value="1"/>
</dbReference>
<dbReference type="GO" id="GO:0008270">
    <property type="term" value="F:zinc ion binding"/>
    <property type="evidence" value="ECO:0007669"/>
    <property type="project" value="UniProtKB-KW"/>
</dbReference>
<evidence type="ECO:0000313" key="4">
    <source>
        <dbReference type="Proteomes" id="UP000289738"/>
    </source>
</evidence>
<organism evidence="3 4">
    <name type="scientific">Arachis hypogaea</name>
    <name type="common">Peanut</name>
    <dbReference type="NCBI Taxonomy" id="3818"/>
    <lineage>
        <taxon>Eukaryota</taxon>
        <taxon>Viridiplantae</taxon>
        <taxon>Streptophyta</taxon>
        <taxon>Embryophyta</taxon>
        <taxon>Tracheophyta</taxon>
        <taxon>Spermatophyta</taxon>
        <taxon>Magnoliopsida</taxon>
        <taxon>eudicotyledons</taxon>
        <taxon>Gunneridae</taxon>
        <taxon>Pentapetalae</taxon>
        <taxon>rosids</taxon>
        <taxon>fabids</taxon>
        <taxon>Fabales</taxon>
        <taxon>Fabaceae</taxon>
        <taxon>Papilionoideae</taxon>
        <taxon>50 kb inversion clade</taxon>
        <taxon>dalbergioids sensu lato</taxon>
        <taxon>Dalbergieae</taxon>
        <taxon>Pterocarpus clade</taxon>
        <taxon>Arachis</taxon>
    </lineage>
</organism>
<dbReference type="GO" id="GO:0003676">
    <property type="term" value="F:nucleic acid binding"/>
    <property type="evidence" value="ECO:0007669"/>
    <property type="project" value="InterPro"/>
</dbReference>
<sequence length="137" mass="15645">MTPSSLKVINGELFELVIHREFYLRFIAKIISMPCKHEVAAMAKIGLKAEDFVHKWLTMDVITTTYANCIKLVNALRLLPPTIKRATHRSKLKKRADPIERELNTTKVKKIFIATCSKCGQKGHYYKTCTNAPQDPN</sequence>
<accession>A0A444X0V5</accession>
<gene>
    <name evidence="3" type="ORF">Ahy_B10g101964</name>
</gene>
<keyword evidence="1" id="KW-0479">Metal-binding</keyword>